<proteinExistence type="predicted"/>
<protein>
    <submittedName>
        <fullName evidence="1">Uncharacterized protein</fullName>
    </submittedName>
</protein>
<reference evidence="1" key="1">
    <citation type="submission" date="2018-11" db="EMBL/GenBank/DDBJ databases">
        <authorList>
            <consortium name="Pathogen Informatics"/>
        </authorList>
    </citation>
    <scope>NUCLEOTIDE SEQUENCE</scope>
</reference>
<dbReference type="Proteomes" id="UP000784294">
    <property type="component" value="Unassembled WGS sequence"/>
</dbReference>
<dbReference type="AlphaFoldDB" id="A0A3S5CG24"/>
<name>A0A3S5CG24_9PLAT</name>
<evidence type="ECO:0000313" key="2">
    <source>
        <dbReference type="Proteomes" id="UP000784294"/>
    </source>
</evidence>
<organism evidence="1 2">
    <name type="scientific">Protopolystoma xenopodis</name>
    <dbReference type="NCBI Taxonomy" id="117903"/>
    <lineage>
        <taxon>Eukaryota</taxon>
        <taxon>Metazoa</taxon>
        <taxon>Spiralia</taxon>
        <taxon>Lophotrochozoa</taxon>
        <taxon>Platyhelminthes</taxon>
        <taxon>Monogenea</taxon>
        <taxon>Polyopisthocotylea</taxon>
        <taxon>Polystomatidea</taxon>
        <taxon>Polystomatidae</taxon>
        <taxon>Protopolystoma</taxon>
    </lineage>
</organism>
<evidence type="ECO:0000313" key="1">
    <source>
        <dbReference type="EMBL" id="VEL18234.1"/>
    </source>
</evidence>
<accession>A0A3S5CG24</accession>
<gene>
    <name evidence="1" type="ORF">PXEA_LOCUS11674</name>
</gene>
<dbReference type="EMBL" id="CAAALY010036091">
    <property type="protein sequence ID" value="VEL18234.1"/>
    <property type="molecule type" value="Genomic_DNA"/>
</dbReference>
<comment type="caution">
    <text evidence="1">The sequence shown here is derived from an EMBL/GenBank/DDBJ whole genome shotgun (WGS) entry which is preliminary data.</text>
</comment>
<sequence>MTDPIDSPELEFGDSQNFTVAGRVTEVPGTGVSVLCSLPQTAKRRKQLRGHLRRVCSLLPNSLDHSTGTVFIRARLCIRPTSTSVVDAIHLTDWLRVRIRFLKEMAEALPGAQATGLLFDRQTAVALRCALNTKISRVFGKLSGSSVTQTVDLLDCRLEQAVEASGGDGIGQTMDITGPVNQVTWSLIFSSGLSSNVNALVTSLSLLSGGWDLVSSDDATTAPAISASSSCSGGPNRSTALSVAGYVDVLGISTCLFDLVSPPFSFSSSSES</sequence>
<keyword evidence="2" id="KW-1185">Reference proteome</keyword>